<evidence type="ECO:0000313" key="2">
    <source>
        <dbReference type="Proteomes" id="UP000321129"/>
    </source>
</evidence>
<evidence type="ECO:0000313" key="1">
    <source>
        <dbReference type="EMBL" id="TXC74442.1"/>
    </source>
</evidence>
<reference evidence="1 2" key="1">
    <citation type="submission" date="2019-08" db="EMBL/GenBank/DDBJ databases">
        <title>Sphingorhabdus soil sp. nov., isolated from arctic soil.</title>
        <authorList>
            <person name="Liu Y."/>
        </authorList>
    </citation>
    <scope>NUCLEOTIDE SEQUENCE [LARGE SCALE GENOMIC DNA]</scope>
    <source>
        <strain evidence="1 2">D-2Q-5-6</strain>
    </source>
</reference>
<accession>A0A5C6UMF1</accession>
<gene>
    <name evidence="1" type="ORF">FSZ31_04195</name>
</gene>
<proteinExistence type="predicted"/>
<dbReference type="AlphaFoldDB" id="A0A5C6UMF1"/>
<comment type="caution">
    <text evidence="1">The sequence shown here is derived from an EMBL/GenBank/DDBJ whole genome shotgun (WGS) entry which is preliminary data.</text>
</comment>
<organism evidence="1 2">
    <name type="scientific">Flavisphingopyxis soli</name>
    <dbReference type="NCBI Taxonomy" id="2601267"/>
    <lineage>
        <taxon>Bacteria</taxon>
        <taxon>Pseudomonadati</taxon>
        <taxon>Pseudomonadota</taxon>
        <taxon>Alphaproteobacteria</taxon>
        <taxon>Sphingomonadales</taxon>
        <taxon>Sphingopyxidaceae</taxon>
        <taxon>Flavisphingopyxis</taxon>
    </lineage>
</organism>
<sequence length="272" mass="30598">MDEEWVEGFRKWYARVPIVSPTGVERERSLSTIEASVAQLAAAINALPGEAARFKAIPSTEVNASPTLRLTIAQLASLFRYAIARPERANLARYLRAGVATWARPDALYDISTDPKRRQWFPEANVLALNPHGRRQTKKYRATIPVARQWRDDLDATEGFYVEVGSIRKAWLAMIEELGIYRRGETGEKLLRRSVSHLARKRIGEERWRQGEIMLGHHKASISDLYALPDPANLGLALSATEAIIDDIEHRTPGAFTAFLPRSKTATPKSRD</sequence>
<keyword evidence="2" id="KW-1185">Reference proteome</keyword>
<dbReference type="Proteomes" id="UP000321129">
    <property type="component" value="Unassembled WGS sequence"/>
</dbReference>
<dbReference type="EMBL" id="VOPY01000001">
    <property type="protein sequence ID" value="TXC74442.1"/>
    <property type="molecule type" value="Genomic_DNA"/>
</dbReference>
<dbReference type="OrthoDB" id="9808346at2"/>
<evidence type="ECO:0008006" key="3">
    <source>
        <dbReference type="Google" id="ProtNLM"/>
    </source>
</evidence>
<name>A0A5C6UMF1_9SPHN</name>
<protein>
    <recommendedName>
        <fullName evidence="3">Integrase</fullName>
    </recommendedName>
</protein>